<evidence type="ECO:0000313" key="2">
    <source>
        <dbReference type="EMBL" id="PLW28764.1"/>
    </source>
</evidence>
<organism evidence="2 3">
    <name type="scientific">Puccinia coronata f. sp. avenae</name>
    <dbReference type="NCBI Taxonomy" id="200324"/>
    <lineage>
        <taxon>Eukaryota</taxon>
        <taxon>Fungi</taxon>
        <taxon>Dikarya</taxon>
        <taxon>Basidiomycota</taxon>
        <taxon>Pucciniomycotina</taxon>
        <taxon>Pucciniomycetes</taxon>
        <taxon>Pucciniales</taxon>
        <taxon>Pucciniaceae</taxon>
        <taxon>Puccinia</taxon>
    </lineage>
</organism>
<comment type="caution">
    <text evidence="2">The sequence shown here is derived from an EMBL/GenBank/DDBJ whole genome shotgun (WGS) entry which is preliminary data.</text>
</comment>
<dbReference type="AlphaFoldDB" id="A0A2N5TTF1"/>
<accession>A0A2N5TTF1</accession>
<evidence type="ECO:0000313" key="3">
    <source>
        <dbReference type="Proteomes" id="UP000235392"/>
    </source>
</evidence>
<feature type="region of interest" description="Disordered" evidence="1">
    <location>
        <begin position="1"/>
        <end position="24"/>
    </location>
</feature>
<evidence type="ECO:0000256" key="1">
    <source>
        <dbReference type="SAM" id="MobiDB-lite"/>
    </source>
</evidence>
<dbReference type="EMBL" id="PGCI01000353">
    <property type="protein sequence ID" value="PLW28764.1"/>
    <property type="molecule type" value="Genomic_DNA"/>
</dbReference>
<sequence length="98" mass="10475">MGSTISNLGPDVSSNQSDGLHAYEDTIPALPPPILFPSSIPANYHTTTKAIANTTSTKAGARTVRNKLTFAIDVSTKPSSYKRRTFTSSIKGNSIFFP</sequence>
<gene>
    <name evidence="2" type="ORF">PCASD_20791</name>
</gene>
<feature type="compositionally biased region" description="Polar residues" evidence="1">
    <location>
        <begin position="1"/>
        <end position="18"/>
    </location>
</feature>
<dbReference type="Proteomes" id="UP000235392">
    <property type="component" value="Unassembled WGS sequence"/>
</dbReference>
<name>A0A2N5TTF1_9BASI</name>
<proteinExistence type="predicted"/>
<reference evidence="2 3" key="1">
    <citation type="submission" date="2017-11" db="EMBL/GenBank/DDBJ databases">
        <title>De novo assembly and phasing of dikaryotic genomes from two isolates of Puccinia coronata f. sp. avenae, the causal agent of oat crown rust.</title>
        <authorList>
            <person name="Miller M.E."/>
            <person name="Zhang Y."/>
            <person name="Omidvar V."/>
            <person name="Sperschneider J."/>
            <person name="Schwessinger B."/>
            <person name="Raley C."/>
            <person name="Palmer J.M."/>
            <person name="Garnica D."/>
            <person name="Upadhyaya N."/>
            <person name="Rathjen J."/>
            <person name="Taylor J.M."/>
            <person name="Park R.F."/>
            <person name="Dodds P.N."/>
            <person name="Hirsch C.D."/>
            <person name="Kianian S.F."/>
            <person name="Figueroa M."/>
        </authorList>
    </citation>
    <scope>NUCLEOTIDE SEQUENCE [LARGE SCALE GENOMIC DNA]</scope>
    <source>
        <strain evidence="2">12SD80</strain>
    </source>
</reference>
<protein>
    <submittedName>
        <fullName evidence="2">Uncharacterized protein</fullName>
    </submittedName>
</protein>